<accession>A0A2I0IXD1</accession>
<sequence>MEEGGWLPDVGDHRLDMVAGSLRGCRHPRLGRDGLTPTTTAKTRSPATLLGRSLQASSRAPPLSSKAVLSEPDRTDRFNWSDRKSEDDEGLKDGLNVVNEDGDFLMNGVHLWLQEICGARGALFSWGIFGSVLLLASSCGALDYQDVVCAGMICLSYLLSLYANWIEGGSREDIQSSE</sequence>
<keyword evidence="3" id="KW-1185">Reference proteome</keyword>
<evidence type="ECO:0000256" key="1">
    <source>
        <dbReference type="SAM" id="MobiDB-lite"/>
    </source>
</evidence>
<proteinExistence type="predicted"/>
<feature type="region of interest" description="Disordered" evidence="1">
    <location>
        <begin position="26"/>
        <end position="68"/>
    </location>
</feature>
<comment type="caution">
    <text evidence="2">The sequence shown here is derived from an EMBL/GenBank/DDBJ whole genome shotgun (WGS) entry which is preliminary data.</text>
</comment>
<feature type="compositionally biased region" description="Polar residues" evidence="1">
    <location>
        <begin position="36"/>
        <end position="46"/>
    </location>
</feature>
<gene>
    <name evidence="2" type="ORF">CRG98_030976</name>
</gene>
<dbReference type="AlphaFoldDB" id="A0A2I0IXD1"/>
<evidence type="ECO:0000313" key="3">
    <source>
        <dbReference type="Proteomes" id="UP000233551"/>
    </source>
</evidence>
<evidence type="ECO:0000313" key="2">
    <source>
        <dbReference type="EMBL" id="PKI48648.1"/>
    </source>
</evidence>
<reference evidence="2 3" key="1">
    <citation type="submission" date="2017-11" db="EMBL/GenBank/DDBJ databases">
        <title>De-novo sequencing of pomegranate (Punica granatum L.) genome.</title>
        <authorList>
            <person name="Akparov Z."/>
            <person name="Amiraslanov A."/>
            <person name="Hajiyeva S."/>
            <person name="Abbasov M."/>
            <person name="Kaur K."/>
            <person name="Hamwieh A."/>
            <person name="Solovyev V."/>
            <person name="Salamov A."/>
            <person name="Braich B."/>
            <person name="Kosarev P."/>
            <person name="Mahmoud A."/>
            <person name="Hajiyev E."/>
            <person name="Babayeva S."/>
            <person name="Izzatullayeva V."/>
            <person name="Mammadov A."/>
            <person name="Mammadov A."/>
            <person name="Sharifova S."/>
            <person name="Ojaghi J."/>
            <person name="Eynullazada K."/>
            <person name="Bayramov B."/>
            <person name="Abdulazimova A."/>
            <person name="Shahmuradov I."/>
        </authorList>
    </citation>
    <scope>NUCLEOTIDE SEQUENCE [LARGE SCALE GENOMIC DNA]</scope>
    <source>
        <strain evidence="3">cv. AG2017</strain>
        <tissue evidence="2">Leaf</tissue>
    </source>
</reference>
<dbReference type="EMBL" id="PGOL01002364">
    <property type="protein sequence ID" value="PKI48648.1"/>
    <property type="molecule type" value="Genomic_DNA"/>
</dbReference>
<name>A0A2I0IXD1_PUNGR</name>
<dbReference type="Proteomes" id="UP000233551">
    <property type="component" value="Unassembled WGS sequence"/>
</dbReference>
<organism evidence="2 3">
    <name type="scientific">Punica granatum</name>
    <name type="common">Pomegranate</name>
    <dbReference type="NCBI Taxonomy" id="22663"/>
    <lineage>
        <taxon>Eukaryota</taxon>
        <taxon>Viridiplantae</taxon>
        <taxon>Streptophyta</taxon>
        <taxon>Embryophyta</taxon>
        <taxon>Tracheophyta</taxon>
        <taxon>Spermatophyta</taxon>
        <taxon>Magnoliopsida</taxon>
        <taxon>eudicotyledons</taxon>
        <taxon>Gunneridae</taxon>
        <taxon>Pentapetalae</taxon>
        <taxon>rosids</taxon>
        <taxon>malvids</taxon>
        <taxon>Myrtales</taxon>
        <taxon>Lythraceae</taxon>
        <taxon>Punica</taxon>
    </lineage>
</organism>
<protein>
    <submittedName>
        <fullName evidence="2">Uncharacterized protein</fullName>
    </submittedName>
</protein>